<organism evidence="1 2">
    <name type="scientific">Planktothrix serta PCC 8927</name>
    <dbReference type="NCBI Taxonomy" id="671068"/>
    <lineage>
        <taxon>Bacteria</taxon>
        <taxon>Bacillati</taxon>
        <taxon>Cyanobacteriota</taxon>
        <taxon>Cyanophyceae</taxon>
        <taxon>Oscillatoriophycideae</taxon>
        <taxon>Oscillatoriales</taxon>
        <taxon>Microcoleaceae</taxon>
        <taxon>Planktothrix</taxon>
    </lineage>
</organism>
<sequence>MILLKNKNFHKNISFDPIFFEGCVIVNAQYPDPLILLVKRCLNG</sequence>
<name>A0A7Z9BK51_9CYAN</name>
<comment type="caution">
    <text evidence="1">The sequence shown here is derived from an EMBL/GenBank/DDBJ whole genome shotgun (WGS) entry which is preliminary data.</text>
</comment>
<evidence type="ECO:0000313" key="1">
    <source>
        <dbReference type="EMBL" id="VXD15563.1"/>
    </source>
</evidence>
<reference evidence="1" key="1">
    <citation type="submission" date="2019-10" db="EMBL/GenBank/DDBJ databases">
        <authorList>
            <consortium name="Genoscope - CEA"/>
            <person name="William W."/>
        </authorList>
    </citation>
    <scope>NUCLEOTIDE SEQUENCE [LARGE SCALE GENOMIC DNA]</scope>
    <source>
        <strain evidence="1">BBR_PRJEB10992</strain>
    </source>
</reference>
<dbReference type="AlphaFoldDB" id="A0A7Z9BK51"/>
<protein>
    <submittedName>
        <fullName evidence="1">Uncharacterized protein</fullName>
    </submittedName>
</protein>
<dbReference type="EMBL" id="CZCU02000124">
    <property type="protein sequence ID" value="VXD15563.1"/>
    <property type="molecule type" value="Genomic_DNA"/>
</dbReference>
<keyword evidence="2" id="KW-1185">Reference proteome</keyword>
<gene>
    <name evidence="1" type="ORF">PL8927_50052</name>
</gene>
<accession>A0A7Z9BK51</accession>
<proteinExistence type="predicted"/>
<dbReference type="Proteomes" id="UP000184550">
    <property type="component" value="Unassembled WGS sequence"/>
</dbReference>
<evidence type="ECO:0000313" key="2">
    <source>
        <dbReference type="Proteomes" id="UP000184550"/>
    </source>
</evidence>